<proteinExistence type="predicted"/>
<feature type="non-terminal residue" evidence="2">
    <location>
        <position position="1"/>
    </location>
</feature>
<dbReference type="Proteomes" id="UP000823775">
    <property type="component" value="Unassembled WGS sequence"/>
</dbReference>
<protein>
    <submittedName>
        <fullName evidence="2">Uncharacterized protein</fullName>
    </submittedName>
</protein>
<dbReference type="EMBL" id="JACEIK010003608">
    <property type="protein sequence ID" value="MCD9642372.1"/>
    <property type="molecule type" value="Genomic_DNA"/>
</dbReference>
<evidence type="ECO:0000313" key="3">
    <source>
        <dbReference type="Proteomes" id="UP000823775"/>
    </source>
</evidence>
<comment type="caution">
    <text evidence="2">The sequence shown here is derived from an EMBL/GenBank/DDBJ whole genome shotgun (WGS) entry which is preliminary data.</text>
</comment>
<feature type="compositionally biased region" description="Basic and acidic residues" evidence="1">
    <location>
        <begin position="16"/>
        <end position="30"/>
    </location>
</feature>
<evidence type="ECO:0000256" key="1">
    <source>
        <dbReference type="SAM" id="MobiDB-lite"/>
    </source>
</evidence>
<keyword evidence="3" id="KW-1185">Reference proteome</keyword>
<feature type="region of interest" description="Disordered" evidence="1">
    <location>
        <begin position="1"/>
        <end position="30"/>
    </location>
</feature>
<reference evidence="2 3" key="1">
    <citation type="journal article" date="2021" name="BMC Genomics">
        <title>Datura genome reveals duplications of psychoactive alkaloid biosynthetic genes and high mutation rate following tissue culture.</title>
        <authorList>
            <person name="Rajewski A."/>
            <person name="Carter-House D."/>
            <person name="Stajich J."/>
            <person name="Litt A."/>
        </authorList>
    </citation>
    <scope>NUCLEOTIDE SEQUENCE [LARGE SCALE GENOMIC DNA]</scope>
    <source>
        <strain evidence="2">AR-01</strain>
    </source>
</reference>
<name>A0ABS8V7I9_DATST</name>
<gene>
    <name evidence="2" type="ORF">HAX54_029158</name>
</gene>
<organism evidence="2 3">
    <name type="scientific">Datura stramonium</name>
    <name type="common">Jimsonweed</name>
    <name type="synonym">Common thornapple</name>
    <dbReference type="NCBI Taxonomy" id="4076"/>
    <lineage>
        <taxon>Eukaryota</taxon>
        <taxon>Viridiplantae</taxon>
        <taxon>Streptophyta</taxon>
        <taxon>Embryophyta</taxon>
        <taxon>Tracheophyta</taxon>
        <taxon>Spermatophyta</taxon>
        <taxon>Magnoliopsida</taxon>
        <taxon>eudicotyledons</taxon>
        <taxon>Gunneridae</taxon>
        <taxon>Pentapetalae</taxon>
        <taxon>asterids</taxon>
        <taxon>lamiids</taxon>
        <taxon>Solanales</taxon>
        <taxon>Solanaceae</taxon>
        <taxon>Solanoideae</taxon>
        <taxon>Datureae</taxon>
        <taxon>Datura</taxon>
    </lineage>
</organism>
<accession>A0ABS8V7I9</accession>
<sequence>DTCGRATKQKSRRSKTYGDHRKSQKATVEEVNKDMNNMEIVEFATVVQAEEVQE</sequence>
<evidence type="ECO:0000313" key="2">
    <source>
        <dbReference type="EMBL" id="MCD9642372.1"/>
    </source>
</evidence>